<dbReference type="PROSITE" id="PS50042">
    <property type="entry name" value="CNMP_BINDING_3"/>
    <property type="match status" value="1"/>
</dbReference>
<evidence type="ECO:0000259" key="4">
    <source>
        <dbReference type="PROSITE" id="PS50042"/>
    </source>
</evidence>
<evidence type="ECO:0000313" key="6">
    <source>
        <dbReference type="EMBL" id="MBB3195088.1"/>
    </source>
</evidence>
<gene>
    <name evidence="6" type="ORF">FHS28_002491</name>
</gene>
<protein>
    <submittedName>
        <fullName evidence="6">CRP-like cAMP-binding protein</fullName>
    </submittedName>
</protein>
<evidence type="ECO:0000256" key="3">
    <source>
        <dbReference type="ARBA" id="ARBA00023163"/>
    </source>
</evidence>
<evidence type="ECO:0000259" key="5">
    <source>
        <dbReference type="PROSITE" id="PS51063"/>
    </source>
</evidence>
<dbReference type="InterPro" id="IPR012318">
    <property type="entry name" value="HTH_CRP"/>
</dbReference>
<name>A0ABR6GVC7_9BURK</name>
<sequence>MPHLDTWFNDPVPPAHDAGVGAHLPPLSRPTGESIVSSSLANRFIRWPSLFSGLELPEDARQLLNSLVGLRTFPQGAAIFRQGKIATHLYAVCQGSAGLGRNRQGRADALMQSFQLRRTVHEGQWLDLHTAWLGAAHDLDACALTTPTVVLEWPLHLAREFLQTRSAPALALLQSMAGQVQLCNSDLHEVLSKDALSRVAAWLMRRAGPHTQFRMQERKRDVAAQLAISPETFSRMMRQLEKRSLVQIDGYHLTLLDRVALIRLAGDA</sequence>
<comment type="caution">
    <text evidence="6">The sequence shown here is derived from an EMBL/GenBank/DDBJ whole genome shotgun (WGS) entry which is preliminary data.</text>
</comment>
<proteinExistence type="predicted"/>
<reference evidence="6 7" key="1">
    <citation type="submission" date="2020-08" db="EMBL/GenBank/DDBJ databases">
        <title>Genomic Encyclopedia of Type Strains, Phase III (KMG-III): the genomes of soil and plant-associated and newly described type strains.</title>
        <authorList>
            <person name="Whitman W."/>
        </authorList>
    </citation>
    <scope>NUCLEOTIDE SEQUENCE [LARGE SCALE GENOMIC DNA]</scope>
    <source>
        <strain evidence="6 7">CECT 7247</strain>
    </source>
</reference>
<feature type="domain" description="HTH crp-type" evidence="5">
    <location>
        <begin position="193"/>
        <end position="259"/>
    </location>
</feature>
<dbReference type="SUPFAM" id="SSF46785">
    <property type="entry name" value="Winged helix' DNA-binding domain"/>
    <property type="match status" value="1"/>
</dbReference>
<dbReference type="EMBL" id="JACHXO010000004">
    <property type="protein sequence ID" value="MBB3195088.1"/>
    <property type="molecule type" value="Genomic_DNA"/>
</dbReference>
<organism evidence="6 7">
    <name type="scientific">Roseateles terrae</name>
    <dbReference type="NCBI Taxonomy" id="431060"/>
    <lineage>
        <taxon>Bacteria</taxon>
        <taxon>Pseudomonadati</taxon>
        <taxon>Pseudomonadota</taxon>
        <taxon>Betaproteobacteria</taxon>
        <taxon>Burkholderiales</taxon>
        <taxon>Sphaerotilaceae</taxon>
        <taxon>Roseateles</taxon>
    </lineage>
</organism>
<evidence type="ECO:0000256" key="2">
    <source>
        <dbReference type="ARBA" id="ARBA00023125"/>
    </source>
</evidence>
<keyword evidence="3" id="KW-0804">Transcription</keyword>
<dbReference type="PANTHER" id="PTHR24567:SF74">
    <property type="entry name" value="HTH-TYPE TRANSCRIPTIONAL REGULATOR ARCR"/>
    <property type="match status" value="1"/>
</dbReference>
<dbReference type="InterPro" id="IPR036388">
    <property type="entry name" value="WH-like_DNA-bd_sf"/>
</dbReference>
<keyword evidence="1" id="KW-0805">Transcription regulation</keyword>
<keyword evidence="2" id="KW-0238">DNA-binding</keyword>
<dbReference type="InterPro" id="IPR000595">
    <property type="entry name" value="cNMP-bd_dom"/>
</dbReference>
<dbReference type="RefSeq" id="WP_088450871.1">
    <property type="nucleotide sequence ID" value="NZ_JACHXO010000004.1"/>
</dbReference>
<evidence type="ECO:0000313" key="7">
    <source>
        <dbReference type="Proteomes" id="UP000574369"/>
    </source>
</evidence>
<dbReference type="InterPro" id="IPR014710">
    <property type="entry name" value="RmlC-like_jellyroll"/>
</dbReference>
<dbReference type="Proteomes" id="UP000574369">
    <property type="component" value="Unassembled WGS sequence"/>
</dbReference>
<dbReference type="SMART" id="SM00419">
    <property type="entry name" value="HTH_CRP"/>
    <property type="match status" value="1"/>
</dbReference>
<dbReference type="PANTHER" id="PTHR24567">
    <property type="entry name" value="CRP FAMILY TRANSCRIPTIONAL REGULATORY PROTEIN"/>
    <property type="match status" value="1"/>
</dbReference>
<dbReference type="Gene3D" id="2.60.120.10">
    <property type="entry name" value="Jelly Rolls"/>
    <property type="match status" value="1"/>
</dbReference>
<dbReference type="Gene3D" id="1.10.10.10">
    <property type="entry name" value="Winged helix-like DNA-binding domain superfamily/Winged helix DNA-binding domain"/>
    <property type="match status" value="1"/>
</dbReference>
<dbReference type="PROSITE" id="PS51063">
    <property type="entry name" value="HTH_CRP_2"/>
    <property type="match status" value="1"/>
</dbReference>
<dbReference type="InterPro" id="IPR036390">
    <property type="entry name" value="WH_DNA-bd_sf"/>
</dbReference>
<accession>A0ABR6GVC7</accession>
<dbReference type="InterPro" id="IPR018490">
    <property type="entry name" value="cNMP-bd_dom_sf"/>
</dbReference>
<dbReference type="InterPro" id="IPR050397">
    <property type="entry name" value="Env_Response_Regulators"/>
</dbReference>
<dbReference type="SUPFAM" id="SSF51206">
    <property type="entry name" value="cAMP-binding domain-like"/>
    <property type="match status" value="1"/>
</dbReference>
<feature type="domain" description="Cyclic nucleotide-binding" evidence="4">
    <location>
        <begin position="56"/>
        <end position="111"/>
    </location>
</feature>
<keyword evidence="7" id="KW-1185">Reference proteome</keyword>
<evidence type="ECO:0000256" key="1">
    <source>
        <dbReference type="ARBA" id="ARBA00023015"/>
    </source>
</evidence>
<dbReference type="Pfam" id="PF13545">
    <property type="entry name" value="HTH_Crp_2"/>
    <property type="match status" value="1"/>
</dbReference>